<reference evidence="2" key="1">
    <citation type="journal article" date="2023" name="G3 (Bethesda)">
        <title>A reference genome for the long-term kleptoplast-retaining sea slug Elysia crispata morphotype clarki.</title>
        <authorList>
            <person name="Eastman K.E."/>
            <person name="Pendleton A.L."/>
            <person name="Shaikh M.A."/>
            <person name="Suttiyut T."/>
            <person name="Ogas R."/>
            <person name="Tomko P."/>
            <person name="Gavelis G."/>
            <person name="Widhalm J.R."/>
            <person name="Wisecaver J.H."/>
        </authorList>
    </citation>
    <scope>NUCLEOTIDE SEQUENCE</scope>
    <source>
        <strain evidence="2">ECLA1</strain>
    </source>
</reference>
<comment type="caution">
    <text evidence="2">The sequence shown here is derived from an EMBL/GenBank/DDBJ whole genome shotgun (WGS) entry which is preliminary data.</text>
</comment>
<proteinExistence type="predicted"/>
<dbReference type="AlphaFoldDB" id="A0AAE0XRY7"/>
<evidence type="ECO:0000313" key="2">
    <source>
        <dbReference type="EMBL" id="KAK3704101.1"/>
    </source>
</evidence>
<organism evidence="2 3">
    <name type="scientific">Elysia crispata</name>
    <name type="common">lettuce slug</name>
    <dbReference type="NCBI Taxonomy" id="231223"/>
    <lineage>
        <taxon>Eukaryota</taxon>
        <taxon>Metazoa</taxon>
        <taxon>Spiralia</taxon>
        <taxon>Lophotrochozoa</taxon>
        <taxon>Mollusca</taxon>
        <taxon>Gastropoda</taxon>
        <taxon>Heterobranchia</taxon>
        <taxon>Euthyneura</taxon>
        <taxon>Panpulmonata</taxon>
        <taxon>Sacoglossa</taxon>
        <taxon>Placobranchoidea</taxon>
        <taxon>Plakobranchidae</taxon>
        <taxon>Elysia</taxon>
    </lineage>
</organism>
<name>A0AAE0XRY7_9GAST</name>
<protein>
    <submittedName>
        <fullName evidence="2">Uncharacterized protein</fullName>
    </submittedName>
</protein>
<accession>A0AAE0XRY7</accession>
<dbReference type="EMBL" id="JAWDGP010007808">
    <property type="protein sequence ID" value="KAK3704101.1"/>
    <property type="molecule type" value="Genomic_DNA"/>
</dbReference>
<dbReference type="Proteomes" id="UP001283361">
    <property type="component" value="Unassembled WGS sequence"/>
</dbReference>
<feature type="region of interest" description="Disordered" evidence="1">
    <location>
        <begin position="108"/>
        <end position="140"/>
    </location>
</feature>
<sequence length="140" mass="15410">MVRGSHWYFSSNPNITPKSPESKNFKRGGHATKSTEKPGLWSAAAGYDHRRSDCFSHAIGWLVCVWHENCGTDHCPAVAWGKLVDAGRGQSEDSLQLSIITRRIWTGPEVSSPWGRGSGQSLPVRDATQSSPNRPAWHAD</sequence>
<gene>
    <name evidence="2" type="ORF">RRG08_017265</name>
</gene>
<feature type="compositionally biased region" description="Polar residues" evidence="1">
    <location>
        <begin position="8"/>
        <end position="19"/>
    </location>
</feature>
<evidence type="ECO:0000313" key="3">
    <source>
        <dbReference type="Proteomes" id="UP001283361"/>
    </source>
</evidence>
<feature type="region of interest" description="Disordered" evidence="1">
    <location>
        <begin position="1"/>
        <end position="38"/>
    </location>
</feature>
<keyword evidence="3" id="KW-1185">Reference proteome</keyword>
<evidence type="ECO:0000256" key="1">
    <source>
        <dbReference type="SAM" id="MobiDB-lite"/>
    </source>
</evidence>